<dbReference type="EMBL" id="LAZR01003722">
    <property type="protein sequence ID" value="KKN15335.1"/>
    <property type="molecule type" value="Genomic_DNA"/>
</dbReference>
<reference evidence="2" key="1">
    <citation type="journal article" date="2015" name="Nature">
        <title>Complex archaea that bridge the gap between prokaryotes and eukaryotes.</title>
        <authorList>
            <person name="Spang A."/>
            <person name="Saw J.H."/>
            <person name="Jorgensen S.L."/>
            <person name="Zaremba-Niedzwiedzka K."/>
            <person name="Martijn J."/>
            <person name="Lind A.E."/>
            <person name="van Eijk R."/>
            <person name="Schleper C."/>
            <person name="Guy L."/>
            <person name="Ettema T.J."/>
        </authorList>
    </citation>
    <scope>NUCLEOTIDE SEQUENCE</scope>
</reference>
<comment type="caution">
    <text evidence="2">The sequence shown here is derived from an EMBL/GenBank/DDBJ whole genome shotgun (WGS) entry which is preliminary data.</text>
</comment>
<dbReference type="Pfam" id="PF13439">
    <property type="entry name" value="Glyco_transf_4"/>
    <property type="match status" value="1"/>
</dbReference>
<organism evidence="2">
    <name type="scientific">marine sediment metagenome</name>
    <dbReference type="NCBI Taxonomy" id="412755"/>
    <lineage>
        <taxon>unclassified sequences</taxon>
        <taxon>metagenomes</taxon>
        <taxon>ecological metagenomes</taxon>
    </lineage>
</organism>
<dbReference type="CDD" id="cd03801">
    <property type="entry name" value="GT4_PimA-like"/>
    <property type="match status" value="1"/>
</dbReference>
<dbReference type="SUPFAM" id="SSF53756">
    <property type="entry name" value="UDP-Glycosyltransferase/glycogen phosphorylase"/>
    <property type="match status" value="1"/>
</dbReference>
<dbReference type="InterPro" id="IPR028098">
    <property type="entry name" value="Glyco_trans_4-like_N"/>
</dbReference>
<evidence type="ECO:0000259" key="1">
    <source>
        <dbReference type="Pfam" id="PF13439"/>
    </source>
</evidence>
<proteinExistence type="predicted"/>
<sequence length="392" mass="45621">MVRRLVGVDMKILQILTRCNVGGPTIQVIDLHKELTKRNHKVLTYFGFVEDDEGKEFEHKAIDTFGLKQICFDPYLKREISFENDWKVYQSIKRMIKNFKPDIIHGRMSKASASARLAVLSMPKVERPKTVHTYHGHTFHSYWGRTKGFVFRNIERFLNKRTDRIIAISNSQYDDLVNKYRVSSKEQTRIIPLGFDLSELLGIEERKDSIYLNVGIIGRLNEIKNHELFFDFIRELKKTFTGKIIRGFIIGDGERKEYLKYKSKDIRESIYWVGWRGHNQVIDYLKELDIVVCTSKNEGTPVSLIEAMAAGRLVISTPVGGCADLLGCREHRGIYLYEDELKLTILALKSSLGSGYYKDIIKNARQYVKENHQLDRLVDDIENLYEEVLNDR</sequence>
<name>A0A0F9N6X0_9ZZZZ</name>
<evidence type="ECO:0000313" key="2">
    <source>
        <dbReference type="EMBL" id="KKN15335.1"/>
    </source>
</evidence>
<dbReference type="Pfam" id="PF13692">
    <property type="entry name" value="Glyco_trans_1_4"/>
    <property type="match status" value="1"/>
</dbReference>
<dbReference type="AlphaFoldDB" id="A0A0F9N6X0"/>
<dbReference type="Gene3D" id="3.40.50.2000">
    <property type="entry name" value="Glycogen Phosphorylase B"/>
    <property type="match status" value="2"/>
</dbReference>
<gene>
    <name evidence="2" type="ORF">LCGC14_0986960</name>
</gene>
<accession>A0A0F9N6X0</accession>
<dbReference type="PANTHER" id="PTHR12526">
    <property type="entry name" value="GLYCOSYLTRANSFERASE"/>
    <property type="match status" value="1"/>
</dbReference>
<protein>
    <recommendedName>
        <fullName evidence="1">Glycosyltransferase subfamily 4-like N-terminal domain-containing protein</fullName>
    </recommendedName>
</protein>
<feature type="domain" description="Glycosyltransferase subfamily 4-like N-terminal" evidence="1">
    <location>
        <begin position="21"/>
        <end position="198"/>
    </location>
</feature>